<dbReference type="OrthoDB" id="1495241at2"/>
<dbReference type="InterPro" id="IPR000305">
    <property type="entry name" value="GIY-YIG_endonuc"/>
</dbReference>
<evidence type="ECO:0000313" key="4">
    <source>
        <dbReference type="Proteomes" id="UP000287527"/>
    </source>
</evidence>
<dbReference type="SUPFAM" id="SSF82771">
    <property type="entry name" value="GIY-YIG endonuclease"/>
    <property type="match status" value="1"/>
</dbReference>
<dbReference type="SMART" id="SM00465">
    <property type="entry name" value="GIYc"/>
    <property type="match status" value="1"/>
</dbReference>
<dbReference type="Pfam" id="PF01541">
    <property type="entry name" value="GIY-YIG"/>
    <property type="match status" value="1"/>
</dbReference>
<organism evidence="3 4">
    <name type="scientific">Flavobacterium cerinum</name>
    <dbReference type="NCBI Taxonomy" id="2502784"/>
    <lineage>
        <taxon>Bacteria</taxon>
        <taxon>Pseudomonadati</taxon>
        <taxon>Bacteroidota</taxon>
        <taxon>Flavobacteriia</taxon>
        <taxon>Flavobacteriales</taxon>
        <taxon>Flavobacteriaceae</taxon>
        <taxon>Flavobacterium</taxon>
    </lineage>
</organism>
<accession>A0A444HB39</accession>
<proteinExistence type="inferred from homology"/>
<comment type="caution">
    <text evidence="3">The sequence shown here is derived from an EMBL/GenBank/DDBJ whole genome shotgun (WGS) entry which is preliminary data.</text>
</comment>
<dbReference type="RefSeq" id="WP_128389747.1">
    <property type="nucleotide sequence ID" value="NZ_SBII01000005.1"/>
</dbReference>
<evidence type="ECO:0000259" key="2">
    <source>
        <dbReference type="PROSITE" id="PS50164"/>
    </source>
</evidence>
<evidence type="ECO:0000313" key="3">
    <source>
        <dbReference type="EMBL" id="RWX00518.1"/>
    </source>
</evidence>
<dbReference type="PANTHER" id="PTHR34477:SF1">
    <property type="entry name" value="UPF0213 PROTEIN YHBQ"/>
    <property type="match status" value="1"/>
</dbReference>
<dbReference type="CDD" id="cd10456">
    <property type="entry name" value="GIY-YIG_UPF0213"/>
    <property type="match status" value="1"/>
</dbReference>
<dbReference type="Proteomes" id="UP000287527">
    <property type="component" value="Unassembled WGS sequence"/>
</dbReference>
<keyword evidence="4" id="KW-1185">Reference proteome</keyword>
<reference evidence="3 4" key="1">
    <citation type="submission" date="2019-01" db="EMBL/GenBank/DDBJ databases">
        <title>Flavobacterium sp. nov.,isolated from freshwater.</title>
        <authorList>
            <person name="Zhang R."/>
            <person name="Du Z.-J."/>
        </authorList>
    </citation>
    <scope>NUCLEOTIDE SEQUENCE [LARGE SCALE GENOMIC DNA]</scope>
    <source>
        <strain evidence="3 4">1E403</strain>
    </source>
</reference>
<dbReference type="PROSITE" id="PS50164">
    <property type="entry name" value="GIY_YIG"/>
    <property type="match status" value="1"/>
</dbReference>
<dbReference type="Gene3D" id="3.40.1440.10">
    <property type="entry name" value="GIY-YIG endonuclease"/>
    <property type="match status" value="1"/>
</dbReference>
<protein>
    <submittedName>
        <fullName evidence="3">GIY-YIG nuclease family protein</fullName>
    </submittedName>
</protein>
<sequence>MKLFYVYILKCSDGSYYTGITNNIDQRVMQHNEGLSHSAYTYTRRPVELMWVEMFTDPNEAIAIEKKIKGWSRRKKEALINEDWDKLIAFSKNHTQFGK</sequence>
<dbReference type="EMBL" id="SBII01000005">
    <property type="protein sequence ID" value="RWX00518.1"/>
    <property type="molecule type" value="Genomic_DNA"/>
</dbReference>
<evidence type="ECO:0000256" key="1">
    <source>
        <dbReference type="ARBA" id="ARBA00007435"/>
    </source>
</evidence>
<name>A0A444HB39_9FLAO</name>
<dbReference type="AlphaFoldDB" id="A0A444HB39"/>
<feature type="domain" description="GIY-YIG" evidence="2">
    <location>
        <begin position="2"/>
        <end position="78"/>
    </location>
</feature>
<comment type="similarity">
    <text evidence="1">Belongs to the UPF0213 family.</text>
</comment>
<dbReference type="PANTHER" id="PTHR34477">
    <property type="entry name" value="UPF0213 PROTEIN YHBQ"/>
    <property type="match status" value="1"/>
</dbReference>
<dbReference type="InterPro" id="IPR050190">
    <property type="entry name" value="UPF0213_domain"/>
</dbReference>
<dbReference type="InterPro" id="IPR035901">
    <property type="entry name" value="GIY-YIG_endonuc_sf"/>
</dbReference>
<gene>
    <name evidence="3" type="ORF">EPI11_09595</name>
</gene>